<dbReference type="RefSeq" id="WP_158368347.1">
    <property type="nucleotide sequence ID" value="NZ_JAOQJU010000002.1"/>
</dbReference>
<evidence type="ECO:0000313" key="3">
    <source>
        <dbReference type="Proteomes" id="UP001652431"/>
    </source>
</evidence>
<keyword evidence="3" id="KW-1185">Reference proteome</keyword>
<sequence length="211" mass="24351">MKPLYGDWNTTLPKDCLQTGEKIDRETMFHFRENAGNQNDSMIQMSEVADIVGGLPIYDTIRREHPYAPWIYAGQCYAGQRTNKNPALMPMIYICSRYRADTREQLQMNIEMAKHTCRMIAAAGAIPIAPHLYFPRFMDDNLPDERYFGMGAGKRLMDLCVTFHVVTVDGVISEGMQEEIKYMTETLLLEGSVKNYTRQEAEKIVMDRMER</sequence>
<dbReference type="EMBL" id="JAOQJU010000002">
    <property type="protein sequence ID" value="MCU6685692.1"/>
    <property type="molecule type" value="Genomic_DNA"/>
</dbReference>
<proteinExistence type="predicted"/>
<dbReference type="Proteomes" id="UP001652431">
    <property type="component" value="Unassembled WGS sequence"/>
</dbReference>
<protein>
    <recommendedName>
        <fullName evidence="1">DUF7768 domain-containing protein</fullName>
    </recommendedName>
</protein>
<comment type="caution">
    <text evidence="2">The sequence shown here is derived from an EMBL/GenBank/DDBJ whole genome shotgun (WGS) entry which is preliminary data.</text>
</comment>
<gene>
    <name evidence="2" type="ORF">OCV99_03810</name>
</gene>
<evidence type="ECO:0000313" key="2">
    <source>
        <dbReference type="EMBL" id="MCU6685692.1"/>
    </source>
</evidence>
<organism evidence="2 3">
    <name type="scientific">Dorea acetigenes</name>
    <dbReference type="NCBI Taxonomy" id="2981787"/>
    <lineage>
        <taxon>Bacteria</taxon>
        <taxon>Bacillati</taxon>
        <taxon>Bacillota</taxon>
        <taxon>Clostridia</taxon>
        <taxon>Lachnospirales</taxon>
        <taxon>Lachnospiraceae</taxon>
        <taxon>Dorea</taxon>
    </lineage>
</organism>
<dbReference type="Gene3D" id="3.40.50.10400">
    <property type="entry name" value="Hypothetical protein PA1492"/>
    <property type="match status" value="1"/>
</dbReference>
<dbReference type="InterPro" id="IPR056670">
    <property type="entry name" value="DUF7768"/>
</dbReference>
<reference evidence="2 3" key="1">
    <citation type="journal article" date="2021" name="ISME Commun">
        <title>Automated analysis of genomic sequences facilitates high-throughput and comprehensive description of bacteria.</title>
        <authorList>
            <person name="Hitch T.C.A."/>
        </authorList>
    </citation>
    <scope>NUCLEOTIDE SEQUENCE [LARGE SCALE GENOMIC DNA]</scope>
    <source>
        <strain evidence="2 3">Sanger_03</strain>
    </source>
</reference>
<evidence type="ECO:0000259" key="1">
    <source>
        <dbReference type="Pfam" id="PF24963"/>
    </source>
</evidence>
<dbReference type="Pfam" id="PF24963">
    <property type="entry name" value="DUF7768"/>
    <property type="match status" value="1"/>
</dbReference>
<accession>A0ABT2RJV1</accession>
<name>A0ABT2RJV1_9FIRM</name>
<feature type="domain" description="DUF7768" evidence="1">
    <location>
        <begin position="90"/>
        <end position="185"/>
    </location>
</feature>